<feature type="compositionally biased region" description="Low complexity" evidence="1">
    <location>
        <begin position="581"/>
        <end position="591"/>
    </location>
</feature>
<feature type="region of interest" description="Disordered" evidence="1">
    <location>
        <begin position="67"/>
        <end position="91"/>
    </location>
</feature>
<feature type="region of interest" description="Disordered" evidence="1">
    <location>
        <begin position="321"/>
        <end position="376"/>
    </location>
</feature>
<evidence type="ECO:0000313" key="4">
    <source>
        <dbReference type="Proteomes" id="UP000011976"/>
    </source>
</evidence>
<feature type="compositionally biased region" description="Basic and acidic residues" evidence="1">
    <location>
        <begin position="2189"/>
        <end position="2206"/>
    </location>
</feature>
<feature type="region of interest" description="Disordered" evidence="1">
    <location>
        <begin position="400"/>
        <end position="596"/>
    </location>
</feature>
<dbReference type="PANTHER" id="PTHR38700:SF1">
    <property type="entry name" value="PH DOMAIN-CONTAINING PROTEIN"/>
    <property type="match status" value="1"/>
</dbReference>
<dbReference type="SMART" id="SM00233">
    <property type="entry name" value="PH"/>
    <property type="match status" value="1"/>
</dbReference>
<evidence type="ECO:0000259" key="2">
    <source>
        <dbReference type="PROSITE" id="PS50003"/>
    </source>
</evidence>
<feature type="compositionally biased region" description="Low complexity" evidence="1">
    <location>
        <begin position="1137"/>
        <end position="1153"/>
    </location>
</feature>
<feature type="compositionally biased region" description="Polar residues" evidence="1">
    <location>
        <begin position="940"/>
        <end position="954"/>
    </location>
</feature>
<proteinExistence type="predicted"/>
<feature type="compositionally biased region" description="Basic residues" evidence="1">
    <location>
        <begin position="850"/>
        <end position="860"/>
    </location>
</feature>
<reference evidence="4" key="1">
    <citation type="journal article" date="2013" name="Genome Announc.">
        <title>Genome sequence of the basidiomycetous yeast Pseudozyma antarctica T-34, a producer of the glycolipid biosurfactants mannosylerythritol lipids.</title>
        <authorList>
            <person name="Morita T."/>
            <person name="Koike H."/>
            <person name="Koyama Y."/>
            <person name="Hagiwara H."/>
            <person name="Ito E."/>
            <person name="Fukuoka T."/>
            <person name="Imura T."/>
            <person name="Machida M."/>
            <person name="Kitamoto D."/>
        </authorList>
    </citation>
    <scope>NUCLEOTIDE SEQUENCE [LARGE SCALE GENOMIC DNA]</scope>
    <source>
        <strain evidence="4">T-34</strain>
    </source>
</reference>
<feature type="region of interest" description="Disordered" evidence="1">
    <location>
        <begin position="2189"/>
        <end position="2217"/>
    </location>
</feature>
<feature type="region of interest" description="Disordered" evidence="1">
    <location>
        <begin position="628"/>
        <end position="657"/>
    </location>
</feature>
<feature type="compositionally biased region" description="Basic and acidic residues" evidence="1">
    <location>
        <begin position="1452"/>
        <end position="1465"/>
    </location>
</feature>
<feature type="domain" description="PH" evidence="2">
    <location>
        <begin position="1963"/>
        <end position="2071"/>
    </location>
</feature>
<feature type="compositionally biased region" description="Polar residues" evidence="1">
    <location>
        <begin position="1029"/>
        <end position="1041"/>
    </location>
</feature>
<evidence type="ECO:0000313" key="3">
    <source>
        <dbReference type="EMBL" id="GAC75005.1"/>
    </source>
</evidence>
<feature type="compositionally biased region" description="Acidic residues" evidence="1">
    <location>
        <begin position="1382"/>
        <end position="1414"/>
    </location>
</feature>
<dbReference type="SUPFAM" id="SSF54236">
    <property type="entry name" value="Ubiquitin-like"/>
    <property type="match status" value="1"/>
</dbReference>
<feature type="compositionally biased region" description="Polar residues" evidence="1">
    <location>
        <begin position="417"/>
        <end position="427"/>
    </location>
</feature>
<feature type="compositionally biased region" description="Low complexity" evidence="1">
    <location>
        <begin position="475"/>
        <end position="506"/>
    </location>
</feature>
<dbReference type="EMBL" id="DF196779">
    <property type="protein sequence ID" value="GAC75005.1"/>
    <property type="molecule type" value="Genomic_DNA"/>
</dbReference>
<dbReference type="Proteomes" id="UP000011976">
    <property type="component" value="Unassembled WGS sequence"/>
</dbReference>
<dbReference type="Pfam" id="PF00169">
    <property type="entry name" value="PH"/>
    <property type="match status" value="1"/>
</dbReference>
<feature type="region of interest" description="Disordered" evidence="1">
    <location>
        <begin position="1313"/>
        <end position="1465"/>
    </location>
</feature>
<feature type="compositionally biased region" description="Low complexity" evidence="1">
    <location>
        <begin position="719"/>
        <end position="738"/>
    </location>
</feature>
<feature type="region of interest" description="Disordered" evidence="1">
    <location>
        <begin position="1087"/>
        <end position="1215"/>
    </location>
</feature>
<feature type="compositionally biased region" description="Gly residues" evidence="1">
    <location>
        <begin position="1353"/>
        <end position="1374"/>
    </location>
</feature>
<dbReference type="SUPFAM" id="SSF50729">
    <property type="entry name" value="PH domain-like"/>
    <property type="match status" value="1"/>
</dbReference>
<feature type="compositionally biased region" description="Low complexity" evidence="1">
    <location>
        <begin position="79"/>
        <end position="88"/>
    </location>
</feature>
<feature type="region of interest" description="Disordered" evidence="1">
    <location>
        <begin position="1485"/>
        <end position="1517"/>
    </location>
</feature>
<feature type="region of interest" description="Disordered" evidence="1">
    <location>
        <begin position="1"/>
        <end position="20"/>
    </location>
</feature>
<feature type="region of interest" description="Disordered" evidence="1">
    <location>
        <begin position="752"/>
        <end position="1041"/>
    </location>
</feature>
<dbReference type="PANTHER" id="PTHR38700">
    <property type="entry name" value="YALI0E22418P"/>
    <property type="match status" value="1"/>
</dbReference>
<feature type="compositionally biased region" description="Polar residues" evidence="1">
    <location>
        <begin position="1786"/>
        <end position="1797"/>
    </location>
</feature>
<dbReference type="STRING" id="1151754.M9M3U2"/>
<feature type="region of interest" description="Disordered" evidence="1">
    <location>
        <begin position="1773"/>
        <end position="1800"/>
    </location>
</feature>
<dbReference type="OrthoDB" id="43122at2759"/>
<protein>
    <recommendedName>
        <fullName evidence="2">PH domain-containing protein</fullName>
    </recommendedName>
</protein>
<feature type="compositionally biased region" description="Low complexity" evidence="1">
    <location>
        <begin position="1009"/>
        <end position="1018"/>
    </location>
</feature>
<feature type="region of interest" description="Disordered" evidence="1">
    <location>
        <begin position="1564"/>
        <end position="1592"/>
    </location>
</feature>
<accession>M9M3U2</accession>
<dbReference type="Gene3D" id="3.10.20.90">
    <property type="entry name" value="Phosphatidylinositol 3-kinase Catalytic Subunit, Chain A, domain 1"/>
    <property type="match status" value="1"/>
</dbReference>
<feature type="compositionally biased region" description="Basic and acidic residues" evidence="1">
    <location>
        <begin position="162"/>
        <end position="173"/>
    </location>
</feature>
<dbReference type="InterPro" id="IPR001849">
    <property type="entry name" value="PH_domain"/>
</dbReference>
<feature type="region of interest" description="Disordered" evidence="1">
    <location>
        <begin position="129"/>
        <end position="188"/>
    </location>
</feature>
<name>M9M3U2_PSEA3</name>
<feature type="region of interest" description="Disordered" evidence="1">
    <location>
        <begin position="707"/>
        <end position="738"/>
    </location>
</feature>
<feature type="region of interest" description="Disordered" evidence="1">
    <location>
        <begin position="2101"/>
        <end position="2130"/>
    </location>
</feature>
<evidence type="ECO:0000256" key="1">
    <source>
        <dbReference type="SAM" id="MobiDB-lite"/>
    </source>
</evidence>
<feature type="compositionally biased region" description="Low complexity" evidence="1">
    <location>
        <begin position="400"/>
        <end position="409"/>
    </location>
</feature>
<dbReference type="Gene3D" id="2.30.29.30">
    <property type="entry name" value="Pleckstrin-homology domain (PH domain)/Phosphotyrosine-binding domain (PTB)"/>
    <property type="match status" value="1"/>
</dbReference>
<organism evidence="3 4">
    <name type="scientific">Pseudozyma antarctica (strain T-34)</name>
    <name type="common">Yeast</name>
    <name type="synonym">Candida antarctica</name>
    <dbReference type="NCBI Taxonomy" id="1151754"/>
    <lineage>
        <taxon>Eukaryota</taxon>
        <taxon>Fungi</taxon>
        <taxon>Dikarya</taxon>
        <taxon>Basidiomycota</taxon>
        <taxon>Ustilaginomycotina</taxon>
        <taxon>Ustilaginomycetes</taxon>
        <taxon>Ustilaginales</taxon>
        <taxon>Ustilaginaceae</taxon>
        <taxon>Moesziomyces</taxon>
    </lineage>
</organism>
<feature type="compositionally biased region" description="Polar residues" evidence="1">
    <location>
        <begin position="628"/>
        <end position="640"/>
    </location>
</feature>
<feature type="compositionally biased region" description="Polar residues" evidence="1">
    <location>
        <begin position="1682"/>
        <end position="1692"/>
    </location>
</feature>
<feature type="region of interest" description="Disordered" evidence="1">
    <location>
        <begin position="1682"/>
        <end position="1705"/>
    </location>
</feature>
<feature type="compositionally biased region" description="Low complexity" evidence="1">
    <location>
        <begin position="1109"/>
        <end position="1123"/>
    </location>
</feature>
<feature type="compositionally biased region" description="Polar residues" evidence="1">
    <location>
        <begin position="1491"/>
        <end position="1500"/>
    </location>
</feature>
<dbReference type="PROSITE" id="PS50003">
    <property type="entry name" value="PH_DOMAIN"/>
    <property type="match status" value="1"/>
</dbReference>
<dbReference type="InterPro" id="IPR029071">
    <property type="entry name" value="Ubiquitin-like_domsf"/>
</dbReference>
<dbReference type="CDD" id="cd00821">
    <property type="entry name" value="PH"/>
    <property type="match status" value="1"/>
</dbReference>
<feature type="compositionally biased region" description="Low complexity" evidence="1">
    <location>
        <begin position="448"/>
        <end position="465"/>
    </location>
</feature>
<dbReference type="InterPro" id="IPR011993">
    <property type="entry name" value="PH-like_dom_sf"/>
</dbReference>
<feature type="compositionally biased region" description="Low complexity" evidence="1">
    <location>
        <begin position="1505"/>
        <end position="1514"/>
    </location>
</feature>
<feature type="compositionally biased region" description="Polar residues" evidence="1">
    <location>
        <begin position="323"/>
        <end position="342"/>
    </location>
</feature>
<feature type="compositionally biased region" description="Polar residues" evidence="1">
    <location>
        <begin position="999"/>
        <end position="1008"/>
    </location>
</feature>
<gene>
    <name evidence="3" type="ORF">PANT_13d00102</name>
</gene>
<sequence length="2217" mass="233458">MSTSTQTHRHSRDMPLPTFESYDLARPTRSNAASIHQHDDLFHTLFPQPPPRSRAQAERLARPSLPSLKASAHAHAHAHAQAESADSSRSTAQLFTSSNSIESLNSLSSYPSSSSSLSLLQTILPDKHTSADSSIDHYSPAVSDVNSAETDHSISSSHAHSHSSEIDANDPHDPLTPITPSGNPNTWRPRELNLVRKRQAPAQPEPSIPVYNSTPSWNPPPISADRNALLVGLGLGGVVLNPHPPATAPALVNNLPADKLAQSHQGRAYLRSKSPQLVSTATMPRDTLPQGPKQLLLVSSGGPPAVRRFGGRRPSESLLEAFTSPQPTPASEQSSRCTTPQMRSPLPVMPSGPAFDPSTLQSPDPSSLAPPQRQTPLSAEEFIAQIASTPQYQASSFLEPTASASTTPTPRDPLHQLQPSAYAESSYQPPPLSARSDMAVDHSDQYDTAAPGPSSAPAGPSTTTSFLPTRAPGFSSGQRSRAASLSRRKAAPTPLVLTSSPTTSNSDTLPGSADARRRRSPAAAANQRSPLSASHPRSPGKPPAWHESAPAPDAPKTASDYSEPLRTAFYDFDSEEESDQDQSAAKASSQSHGDAIAHVEHSEPAAETATPNTASAQATIFDRIMRQSPPSRLSAPSSVADSLDLAGQTRHSSGSDSAAAFEYEDLETSSSTEGLSLQTMLGFLHHPPTRKSSLASAAGAGTAMTVSDSLSSLESQVDPAARAPSHTRTTPPASAAPSVPKFNIAIFAPNQPAEQAPFADTVDPRQPVEAGSAVRSRKQSIVPAPPSFAIRDNTRDDPAAPSPPLVPSVSDGPEVHPALVTAHTSEAPVGESRWSSGSESDGESAVSAKGARKSFSKGRKSFSNSRKNSIAIARDLIAGPVAAKEPAPEAGRRQSKRSSKSRLSQGAAVQAAPVPSKPSAGSVSKRLLLNGLPSLRKKSMSNLSGQSASPSTPGTARDLASPASAFADRAEFPFPLPPSPQVVSSPPVPGLTTRPFQGPESTTLPAQNGSSPGPSFSPQFVAEPPATPTLAQHSSLSDASTAPLTTQQILAQARSNIWPENYIGTSVSAAGLSSPYLSTTHDAFSYDFRPSRLAPTPPQSAPAWATREPSSSASSPVTPVMPATIDKKLPSTPVDPSWPMGRSRSRPSPSEEAPLPPRNLRHLRQSSSNTTLDKARAGVPADVFRPSHSSEASVMEPQLSHTRSDSELSTPHHASFDADEERLPTIAETSMAPELGRAELSIAAADVVEFDGPARRLISRQQAKLQKARRIRRQKDRFPRYNSMSDLGLQWMSERGSDAYDMLAAEGLPSSAVLAATPGSSGTTPRVLASGGGGGDDAGGSSDDSDTDDYGSSDGGGGGRGFGGGSGGGGGKRPGSGRNPGDDDQDDSEDDDEASDEEEEAEALTEGDSEDDYGAVEQSAATRGAGMPVVPTRNASMPAVTVDAEEADSDSSDDKPLGTLVDDPKALQKALRAQERRRHFALAQQALEGKSANSSATPSTHGHARQAPPAQARGQTSDAVVNPNDLAQKLAQVQARRDIAHPPNAAIMQRAQTVARHDAGRGADRQQVADVASVARSKSVRTTPRERNVHPGLKARTPSEAALRARAAVQAMPLTSSAISPTIPAMSKMPDLPSNAMATVVAAQKAMAHAQANPSPAALAQAQALASSATAALNAATAQVKRGTSSPISPGFNQGEPVGHTPTSPRLPEVAEMANPRQRVDLRSHAASPVSVGGLGIVPAAAAPGHHPSMLQRLRSRSVSRNQAALTINTAAAPPMPELARPGTGSKDSQASGSPHSAQAATFAALSQAAMQHGRPPAEAVTGSVDSHAAQMQRGASSMPSNVATSHDNVVAPPLATAEMRQPHKVYILSRQRFAVVEVPVSARARDLALEVIERERLPMDDSKGGWVVFDCSAQLGIERPLREYEMITDVVNVRAHPQTDFFLIKRTELSPYLSIRAVPASSPALAGYVYVQDRKKKWNKRWLELRDHALYHAKNEKGKDETSICQISTFDVYLVDGSAVKMPKANGFALRSQDPITMFEKPDQDYIHYFCLTDPAAHRDWVRAILNARTYILRQEKAVLFHVDSPSVGQEAGFAGAMASGGLSRKNTARRPNGRGAGEAAPPSGVATAPSPLIDSSAFAGPFAKGSLLADKAINDAKEALRGHPATAPPTAAMHDLGLMDRNALRQNEARRREDAIERQRRMKADGQPLIDLVRK</sequence>